<gene>
    <name evidence="6" type="ORF">GGR25_000719</name>
</gene>
<dbReference type="PROSITE" id="PS00070">
    <property type="entry name" value="ALDEHYDE_DEHYDR_CYS"/>
    <property type="match status" value="1"/>
</dbReference>
<evidence type="ECO:0000256" key="3">
    <source>
        <dbReference type="PROSITE-ProRule" id="PRU10007"/>
    </source>
</evidence>
<dbReference type="GO" id="GO:0004777">
    <property type="term" value="F:succinate-semialdehyde dehydrogenase (NAD+) activity"/>
    <property type="evidence" value="ECO:0007669"/>
    <property type="project" value="TreeGrafter"/>
</dbReference>
<dbReference type="CDD" id="cd07103">
    <property type="entry name" value="ALDH_F5_SSADH_GabD"/>
    <property type="match status" value="1"/>
</dbReference>
<protein>
    <submittedName>
        <fullName evidence="6">Succinate-semialdehyde dehydrogenase/glutarate-semialdehyde dehydrogenase</fullName>
        <ecNumber evidence="6">1.2.1.16</ecNumber>
        <ecNumber evidence="6">1.2.1.20</ecNumber>
        <ecNumber evidence="6">1.2.1.79</ecNumber>
    </submittedName>
</protein>
<feature type="active site" evidence="3">
    <location>
        <position position="260"/>
    </location>
</feature>
<dbReference type="InterPro" id="IPR015590">
    <property type="entry name" value="Aldehyde_DH_dom"/>
</dbReference>
<dbReference type="EMBL" id="JACIDS010000001">
    <property type="protein sequence ID" value="MBB3929700.1"/>
    <property type="molecule type" value="Genomic_DNA"/>
</dbReference>
<dbReference type="NCBIfam" id="TIGR01780">
    <property type="entry name" value="SSADH"/>
    <property type="match status" value="1"/>
</dbReference>
<dbReference type="InterPro" id="IPR016162">
    <property type="entry name" value="Ald_DH_N"/>
</dbReference>
<reference evidence="6 7" key="1">
    <citation type="submission" date="2020-08" db="EMBL/GenBank/DDBJ databases">
        <title>Genomic Encyclopedia of Type Strains, Phase IV (KMG-IV): sequencing the most valuable type-strain genomes for metagenomic binning, comparative biology and taxonomic classification.</title>
        <authorList>
            <person name="Goeker M."/>
        </authorList>
    </citation>
    <scope>NUCLEOTIDE SEQUENCE [LARGE SCALE GENOMIC DNA]</scope>
    <source>
        <strain evidence="6 7">DSM 25966</strain>
    </source>
</reference>
<dbReference type="InterPro" id="IPR016161">
    <property type="entry name" value="Ald_DH/histidinol_DH"/>
</dbReference>
<dbReference type="InterPro" id="IPR010102">
    <property type="entry name" value="Succ_semiAld_DH"/>
</dbReference>
<dbReference type="Gene3D" id="3.40.605.10">
    <property type="entry name" value="Aldehyde Dehydrogenase, Chain A, domain 1"/>
    <property type="match status" value="1"/>
</dbReference>
<dbReference type="PANTHER" id="PTHR43353:SF5">
    <property type="entry name" value="SUCCINATE-SEMIALDEHYDE DEHYDROGENASE, MITOCHONDRIAL"/>
    <property type="match status" value="1"/>
</dbReference>
<keyword evidence="7" id="KW-1185">Reference proteome</keyword>
<evidence type="ECO:0000256" key="4">
    <source>
        <dbReference type="RuleBase" id="RU003345"/>
    </source>
</evidence>
<dbReference type="SUPFAM" id="SSF53720">
    <property type="entry name" value="ALDH-like"/>
    <property type="match status" value="1"/>
</dbReference>
<dbReference type="GO" id="GO:0009450">
    <property type="term" value="P:gamma-aminobutyric acid catabolic process"/>
    <property type="evidence" value="ECO:0007669"/>
    <property type="project" value="InterPro"/>
</dbReference>
<proteinExistence type="inferred from homology"/>
<evidence type="ECO:0000313" key="7">
    <source>
        <dbReference type="Proteomes" id="UP000553963"/>
    </source>
</evidence>
<name>A0A840AHR2_9HYPH</name>
<dbReference type="InterPro" id="IPR016163">
    <property type="entry name" value="Ald_DH_C"/>
</dbReference>
<dbReference type="FunFam" id="3.40.605.10:FF:000005">
    <property type="entry name" value="Succinate-semialdehyde dehydrogenase I"/>
    <property type="match status" value="1"/>
</dbReference>
<dbReference type="RefSeq" id="WP_183397330.1">
    <property type="nucleotide sequence ID" value="NZ_JACIDS010000001.1"/>
</dbReference>
<dbReference type="GO" id="GO:0005829">
    <property type="term" value="C:cytosol"/>
    <property type="evidence" value="ECO:0007669"/>
    <property type="project" value="TreeGrafter"/>
</dbReference>
<evidence type="ECO:0000256" key="2">
    <source>
        <dbReference type="ARBA" id="ARBA00023002"/>
    </source>
</evidence>
<comment type="similarity">
    <text evidence="1 4">Belongs to the aldehyde dehydrogenase family.</text>
</comment>
<evidence type="ECO:0000259" key="5">
    <source>
        <dbReference type="Pfam" id="PF00171"/>
    </source>
</evidence>
<dbReference type="EC" id="1.2.1.16" evidence="6"/>
<dbReference type="EC" id="1.2.1.20" evidence="6"/>
<dbReference type="Gene3D" id="3.40.309.10">
    <property type="entry name" value="Aldehyde Dehydrogenase, Chain A, domain 2"/>
    <property type="match status" value="1"/>
</dbReference>
<evidence type="ECO:0000313" key="6">
    <source>
        <dbReference type="EMBL" id="MBB3929700.1"/>
    </source>
</evidence>
<organism evidence="6 7">
    <name type="scientific">Kaistia hirudinis</name>
    <dbReference type="NCBI Taxonomy" id="1293440"/>
    <lineage>
        <taxon>Bacteria</taxon>
        <taxon>Pseudomonadati</taxon>
        <taxon>Pseudomonadota</taxon>
        <taxon>Alphaproteobacteria</taxon>
        <taxon>Hyphomicrobiales</taxon>
        <taxon>Kaistiaceae</taxon>
        <taxon>Kaistia</taxon>
    </lineage>
</organism>
<accession>A0A840AHR2</accession>
<dbReference type="Pfam" id="PF00171">
    <property type="entry name" value="Aldedh"/>
    <property type="match status" value="1"/>
</dbReference>
<dbReference type="PROSITE" id="PS00687">
    <property type="entry name" value="ALDEHYDE_DEHYDR_GLU"/>
    <property type="match status" value="1"/>
</dbReference>
<dbReference type="InterPro" id="IPR016160">
    <property type="entry name" value="Ald_DH_CS_CYS"/>
</dbReference>
<dbReference type="EC" id="1.2.1.79" evidence="6"/>
<comment type="caution">
    <text evidence="6">The sequence shown here is derived from an EMBL/GenBank/DDBJ whole genome shotgun (WGS) entry which is preliminary data.</text>
</comment>
<sequence length="490" mass="52022">MDKAVVTELNLVDPTLLKSRCYVDGAWVGEGEIDVTNPASGAVIGRVPRFGADETTKAVDAAAAAFKPWGAKTAKERSKLIRQWYERIMAHRDDLALILTSEQGKPLAEALGEIDYAASYIEFYAEEAKRIAGETLPSHRADARILVLRQPTGVVGAITPWNFPAAMITRKAAPALAAGCTVVLKPAGETPLTALALAELADRAGIPKGVFNVVTGESRAIGGVLTSHPAIRLVNFTGSTEVGKTLMRQAAGTVKKVALELGGNAPFIVFDDADLDAAVEGAMVSKFRNMGQTCVCANRLYAQSGIYDAFVEKLTAAVAKLKVGDGTADGVTQGPLINDKAIAKVEEHLKDAIAKGGRVVLGGHRHALGGSFFEPTVLAGARADMILAREETFGPIAPVFRFETEAEVIHAANDTEFGLAAYFYSRDIGRIFRVGEQLEYGMVGINSGLISTELAPFGGVKESGNGREGSHHGIDEFVEKKYLLVAGLDR</sequence>
<dbReference type="InterPro" id="IPR050740">
    <property type="entry name" value="Aldehyde_DH_Superfamily"/>
</dbReference>
<dbReference type="AlphaFoldDB" id="A0A840AHR2"/>
<evidence type="ECO:0000256" key="1">
    <source>
        <dbReference type="ARBA" id="ARBA00009986"/>
    </source>
</evidence>
<dbReference type="GO" id="GO:0102810">
    <property type="term" value="F:glutarate-semialdehyde dehydrogenase (NADP+) activity"/>
    <property type="evidence" value="ECO:0007669"/>
    <property type="project" value="UniProtKB-EC"/>
</dbReference>
<keyword evidence="2 4" id="KW-0560">Oxidoreductase</keyword>
<dbReference type="PANTHER" id="PTHR43353">
    <property type="entry name" value="SUCCINATE-SEMIALDEHYDE DEHYDROGENASE, MITOCHONDRIAL"/>
    <property type="match status" value="1"/>
</dbReference>
<dbReference type="FunFam" id="3.40.309.10:FF:000004">
    <property type="entry name" value="Succinate-semialdehyde dehydrogenase I"/>
    <property type="match status" value="1"/>
</dbReference>
<dbReference type="InterPro" id="IPR029510">
    <property type="entry name" value="Ald_DH_CS_GLU"/>
</dbReference>
<dbReference type="Proteomes" id="UP000553963">
    <property type="component" value="Unassembled WGS sequence"/>
</dbReference>
<feature type="domain" description="Aldehyde dehydrogenase" evidence="5">
    <location>
        <begin position="31"/>
        <end position="481"/>
    </location>
</feature>
<dbReference type="GO" id="GO:0036243">
    <property type="term" value="F:succinate-semialdehyde dehydrogenase (NADP+) activity"/>
    <property type="evidence" value="ECO:0007669"/>
    <property type="project" value="UniProtKB-EC"/>
</dbReference>